<sequence>MIIQGLEPESTARLILDCENNLVLKKNIERYRKRHQKKKFKQPIDLSAKSRIRQNFKFDGKSLRFFLVDYKWPTFGFILIRN</sequence>
<dbReference type="AlphaFoldDB" id="A0A3M7QDQ9"/>
<keyword evidence="2" id="KW-1185">Reference proteome</keyword>
<dbReference type="EMBL" id="REGN01006555">
    <property type="protein sequence ID" value="RNA09065.1"/>
    <property type="molecule type" value="Genomic_DNA"/>
</dbReference>
<protein>
    <submittedName>
        <fullName evidence="1">Uncharacterized protein</fullName>
    </submittedName>
</protein>
<comment type="caution">
    <text evidence="1">The sequence shown here is derived from an EMBL/GenBank/DDBJ whole genome shotgun (WGS) entry which is preliminary data.</text>
</comment>
<name>A0A3M7QDQ9_BRAPC</name>
<dbReference type="Proteomes" id="UP000276133">
    <property type="component" value="Unassembled WGS sequence"/>
</dbReference>
<evidence type="ECO:0000313" key="1">
    <source>
        <dbReference type="EMBL" id="RNA09065.1"/>
    </source>
</evidence>
<evidence type="ECO:0000313" key="2">
    <source>
        <dbReference type="Proteomes" id="UP000276133"/>
    </source>
</evidence>
<reference evidence="1 2" key="1">
    <citation type="journal article" date="2018" name="Sci. Rep.">
        <title>Genomic signatures of local adaptation to the degree of environmental predictability in rotifers.</title>
        <authorList>
            <person name="Franch-Gras L."/>
            <person name="Hahn C."/>
            <person name="Garcia-Roger E.M."/>
            <person name="Carmona M.J."/>
            <person name="Serra M."/>
            <person name="Gomez A."/>
        </authorList>
    </citation>
    <scope>NUCLEOTIDE SEQUENCE [LARGE SCALE GENOMIC DNA]</scope>
    <source>
        <strain evidence="1">HYR1</strain>
    </source>
</reference>
<organism evidence="1 2">
    <name type="scientific">Brachionus plicatilis</name>
    <name type="common">Marine rotifer</name>
    <name type="synonym">Brachionus muelleri</name>
    <dbReference type="NCBI Taxonomy" id="10195"/>
    <lineage>
        <taxon>Eukaryota</taxon>
        <taxon>Metazoa</taxon>
        <taxon>Spiralia</taxon>
        <taxon>Gnathifera</taxon>
        <taxon>Rotifera</taxon>
        <taxon>Eurotatoria</taxon>
        <taxon>Monogononta</taxon>
        <taxon>Pseudotrocha</taxon>
        <taxon>Ploima</taxon>
        <taxon>Brachionidae</taxon>
        <taxon>Brachionus</taxon>
    </lineage>
</organism>
<accession>A0A3M7QDQ9</accession>
<proteinExistence type="predicted"/>
<gene>
    <name evidence="1" type="ORF">BpHYR1_048281</name>
</gene>